<dbReference type="InterPro" id="IPR035959">
    <property type="entry name" value="RutC-like_sf"/>
</dbReference>
<evidence type="ECO:0000256" key="1">
    <source>
        <dbReference type="ARBA" id="ARBA00010552"/>
    </source>
</evidence>
<organism evidence="3 4">
    <name type="scientific">Rufibacter latericius</name>
    <dbReference type="NCBI Taxonomy" id="2487040"/>
    <lineage>
        <taxon>Bacteria</taxon>
        <taxon>Pseudomonadati</taxon>
        <taxon>Bacteroidota</taxon>
        <taxon>Cytophagia</taxon>
        <taxon>Cytophagales</taxon>
        <taxon>Hymenobacteraceae</taxon>
        <taxon>Rufibacter</taxon>
    </lineage>
</organism>
<dbReference type="Pfam" id="PF01042">
    <property type="entry name" value="Ribonuc_L-PSP"/>
    <property type="match status" value="1"/>
</dbReference>
<dbReference type="PANTHER" id="PTHR11803:SF58">
    <property type="entry name" value="PROTEIN HMF1-RELATED"/>
    <property type="match status" value="1"/>
</dbReference>
<protein>
    <submittedName>
        <fullName evidence="3">RidA family protein</fullName>
    </submittedName>
</protein>
<name>A0A3M9MKV9_9BACT</name>
<dbReference type="EMBL" id="RJJD01000008">
    <property type="protein sequence ID" value="RNI25857.1"/>
    <property type="molecule type" value="Genomic_DNA"/>
</dbReference>
<evidence type="ECO:0000256" key="2">
    <source>
        <dbReference type="SAM" id="SignalP"/>
    </source>
</evidence>
<comment type="similarity">
    <text evidence="1">Belongs to the RutC family.</text>
</comment>
<feature type="chain" id="PRO_5018231931" evidence="2">
    <location>
        <begin position="20"/>
        <end position="144"/>
    </location>
</feature>
<dbReference type="Gene3D" id="3.30.1330.40">
    <property type="entry name" value="RutC-like"/>
    <property type="match status" value="1"/>
</dbReference>
<keyword evidence="2" id="KW-0732">Signal</keyword>
<evidence type="ECO:0000313" key="4">
    <source>
        <dbReference type="Proteomes" id="UP000272117"/>
    </source>
</evidence>
<dbReference type="SUPFAM" id="SSF55298">
    <property type="entry name" value="YjgF-like"/>
    <property type="match status" value="1"/>
</dbReference>
<accession>A0A3M9MKV9</accession>
<keyword evidence="4" id="KW-1185">Reference proteome</keyword>
<dbReference type="OrthoDB" id="9799840at2"/>
<dbReference type="InterPro" id="IPR006175">
    <property type="entry name" value="YjgF/YER057c/UK114"/>
</dbReference>
<dbReference type="Proteomes" id="UP000272117">
    <property type="component" value="Unassembled WGS sequence"/>
</dbReference>
<sequence>MTKFAFTLLLILLAYTSKAQTTPTSTQMPKVLRPNQEWNYAQAYRSANMLYISGTVASGPMDQAIDKVYRTLQATLKQYNLDFTHVVKENLYTTNMEETSKHHLVRKKYYGTHTPAATWVQVVRLLEPNVVLEVELIAEIQKTE</sequence>
<dbReference type="GO" id="GO:0005829">
    <property type="term" value="C:cytosol"/>
    <property type="evidence" value="ECO:0007669"/>
    <property type="project" value="TreeGrafter"/>
</dbReference>
<evidence type="ECO:0000313" key="3">
    <source>
        <dbReference type="EMBL" id="RNI25857.1"/>
    </source>
</evidence>
<feature type="signal peptide" evidence="2">
    <location>
        <begin position="1"/>
        <end position="19"/>
    </location>
</feature>
<proteinExistence type="inferred from homology"/>
<dbReference type="CDD" id="cd00448">
    <property type="entry name" value="YjgF_YER057c_UK114_family"/>
    <property type="match status" value="1"/>
</dbReference>
<reference evidence="3 4" key="1">
    <citation type="submission" date="2018-11" db="EMBL/GenBank/DDBJ databases">
        <title>Rufibacter latericius sp. nov., isolated from water in Baiyang Lake.</title>
        <authorList>
            <person name="Yang Y."/>
        </authorList>
    </citation>
    <scope>NUCLEOTIDE SEQUENCE [LARGE SCALE GENOMIC DNA]</scope>
    <source>
        <strain evidence="3 4">R-22-1c-1</strain>
    </source>
</reference>
<dbReference type="RefSeq" id="WP_123127480.1">
    <property type="nucleotide sequence ID" value="NZ_RJJD01000008.1"/>
</dbReference>
<dbReference type="GO" id="GO:0019239">
    <property type="term" value="F:deaminase activity"/>
    <property type="evidence" value="ECO:0007669"/>
    <property type="project" value="TreeGrafter"/>
</dbReference>
<dbReference type="AlphaFoldDB" id="A0A3M9MKV9"/>
<comment type="caution">
    <text evidence="3">The sequence shown here is derived from an EMBL/GenBank/DDBJ whole genome shotgun (WGS) entry which is preliminary data.</text>
</comment>
<gene>
    <name evidence="3" type="ORF">EFB08_13505</name>
</gene>
<dbReference type="PANTHER" id="PTHR11803">
    <property type="entry name" value="2-IMINOBUTANOATE/2-IMINOPROPANOATE DEAMINASE RIDA"/>
    <property type="match status" value="1"/>
</dbReference>